<dbReference type="Proteomes" id="UP000886998">
    <property type="component" value="Unassembled WGS sequence"/>
</dbReference>
<reference evidence="1" key="1">
    <citation type="submission" date="2020-08" db="EMBL/GenBank/DDBJ databases">
        <title>Multicomponent nature underlies the extraordinary mechanical properties of spider dragline silk.</title>
        <authorList>
            <person name="Kono N."/>
            <person name="Nakamura H."/>
            <person name="Mori M."/>
            <person name="Yoshida Y."/>
            <person name="Ohtoshi R."/>
            <person name="Malay A.D."/>
            <person name="Moran D.A.P."/>
            <person name="Tomita M."/>
            <person name="Numata K."/>
            <person name="Arakawa K."/>
        </authorList>
    </citation>
    <scope>NUCLEOTIDE SEQUENCE</scope>
</reference>
<proteinExistence type="predicted"/>
<accession>A0A8X6ITC6</accession>
<name>A0A8X6ITC6_9ARAC</name>
<gene>
    <name evidence="1" type="ORF">TNIN_457161</name>
</gene>
<sequence length="114" mass="13463">MILGGRGEPNHQQSFVHHERVWETREQKLCQRTIPTLFESKLRTFLCLTKTNRSFFMNGSRAVHWVQKSVYFYKLNCSRTAAAYEPLCNLNGWWVINSKSSNEEGRRTVYCSDR</sequence>
<evidence type="ECO:0000313" key="1">
    <source>
        <dbReference type="EMBL" id="GFS59450.1"/>
    </source>
</evidence>
<organism evidence="1 2">
    <name type="scientific">Trichonephila inaurata madagascariensis</name>
    <dbReference type="NCBI Taxonomy" id="2747483"/>
    <lineage>
        <taxon>Eukaryota</taxon>
        <taxon>Metazoa</taxon>
        <taxon>Ecdysozoa</taxon>
        <taxon>Arthropoda</taxon>
        <taxon>Chelicerata</taxon>
        <taxon>Arachnida</taxon>
        <taxon>Araneae</taxon>
        <taxon>Araneomorphae</taxon>
        <taxon>Entelegynae</taxon>
        <taxon>Araneoidea</taxon>
        <taxon>Nephilidae</taxon>
        <taxon>Trichonephila</taxon>
        <taxon>Trichonephila inaurata</taxon>
    </lineage>
</organism>
<evidence type="ECO:0000313" key="2">
    <source>
        <dbReference type="Proteomes" id="UP000886998"/>
    </source>
</evidence>
<protein>
    <submittedName>
        <fullName evidence="1">Uncharacterized protein</fullName>
    </submittedName>
</protein>
<keyword evidence="2" id="KW-1185">Reference proteome</keyword>
<dbReference type="EMBL" id="BMAV01027450">
    <property type="protein sequence ID" value="GFS59450.1"/>
    <property type="molecule type" value="Genomic_DNA"/>
</dbReference>
<comment type="caution">
    <text evidence="1">The sequence shown here is derived from an EMBL/GenBank/DDBJ whole genome shotgun (WGS) entry which is preliminary data.</text>
</comment>
<dbReference type="AlphaFoldDB" id="A0A8X6ITC6"/>